<dbReference type="PANTHER" id="PTHR43176">
    <property type="entry name" value="3-HYDROXYISOBUTYRYL-COA HYDROLASE-RELATED"/>
    <property type="match status" value="1"/>
</dbReference>
<evidence type="ECO:0000259" key="4">
    <source>
        <dbReference type="Pfam" id="PF16113"/>
    </source>
</evidence>
<accession>A0ABY1ZE27</accession>
<evidence type="ECO:0000313" key="5">
    <source>
        <dbReference type="EMBL" id="TBW47983.1"/>
    </source>
</evidence>
<dbReference type="SUPFAM" id="SSF52096">
    <property type="entry name" value="ClpP/crotonase"/>
    <property type="match status" value="1"/>
</dbReference>
<gene>
    <name evidence="5" type="ORF">EZI54_21890</name>
</gene>
<evidence type="ECO:0000256" key="2">
    <source>
        <dbReference type="ARBA" id="ARBA00011915"/>
    </source>
</evidence>
<dbReference type="EC" id="3.1.2.4" evidence="2"/>
<comment type="caution">
    <text evidence="5">The sequence shown here is derived from an EMBL/GenBank/DDBJ whole genome shotgun (WGS) entry which is preliminary data.</text>
</comment>
<dbReference type="Gene3D" id="3.90.226.10">
    <property type="entry name" value="2-enoyl-CoA Hydratase, Chain A, domain 1"/>
    <property type="match status" value="1"/>
</dbReference>
<dbReference type="CDD" id="cd06558">
    <property type="entry name" value="crotonase-like"/>
    <property type="match status" value="1"/>
</dbReference>
<dbReference type="InterPro" id="IPR045004">
    <property type="entry name" value="ECH_dom"/>
</dbReference>
<dbReference type="Proteomes" id="UP000313645">
    <property type="component" value="Unassembled WGS sequence"/>
</dbReference>
<proteinExistence type="predicted"/>
<dbReference type="NCBIfam" id="NF004127">
    <property type="entry name" value="PRK05617.1"/>
    <property type="match status" value="1"/>
</dbReference>
<dbReference type="RefSeq" id="WP_131484014.1">
    <property type="nucleotide sequence ID" value="NZ_SJDL01000054.1"/>
</dbReference>
<comment type="catalytic activity">
    <reaction evidence="1">
        <text>3-hydroxy-2-methylpropanoyl-CoA + H2O = 3-hydroxy-2-methylpropanoate + CoA + H(+)</text>
        <dbReference type="Rhea" id="RHEA:20888"/>
        <dbReference type="ChEBI" id="CHEBI:11805"/>
        <dbReference type="ChEBI" id="CHEBI:15377"/>
        <dbReference type="ChEBI" id="CHEBI:15378"/>
        <dbReference type="ChEBI" id="CHEBI:57287"/>
        <dbReference type="ChEBI" id="CHEBI:57340"/>
        <dbReference type="EC" id="3.1.2.4"/>
    </reaction>
</comment>
<dbReference type="EMBL" id="SJDL01000054">
    <property type="protein sequence ID" value="TBW47983.1"/>
    <property type="molecule type" value="Genomic_DNA"/>
</dbReference>
<name>A0ABY1ZE27_9GAMM</name>
<sequence length="373" mass="41943">MSIRTETRACSEGRIGLITLDSSHNLNALSLEMINALQATLDEWAVDPSICLVLLWGAGERAFCAGADIRRLYEAMDRDDGHSQVIRYFTAEYRLDHTLHVYPKPLVCWAHGYTMGGGLGLLAGCRYRLLAPSAQLAMPEVSIGLFPDVGAGYFLNRLPEGIGLFLGLTGARLNQADSLRIGLADLAVADETPEALLQRLLETRWSGEVAADDNRLYRLLNQFTGERSIALPESQLANHEQRITRLCHGDSLPQIVNRLVGETVENDAWWQTAIDNLRNGCPTTAWLTWEQLRRARQFSLKDIFRMELIMAVRCCEGDDLREGIRARLIDRDNRPHWQYPAVDAVPYDDVEHYFTAPWAPADDPLADLDWHST</sequence>
<keyword evidence="6" id="KW-1185">Reference proteome</keyword>
<dbReference type="PANTHER" id="PTHR43176:SF3">
    <property type="entry name" value="3-HYDROXYISOBUTYRYL-COA HYDROLASE, MITOCHONDRIAL"/>
    <property type="match status" value="1"/>
</dbReference>
<evidence type="ECO:0000256" key="3">
    <source>
        <dbReference type="ARBA" id="ARBA00022801"/>
    </source>
</evidence>
<reference evidence="5 6" key="1">
    <citation type="submission" date="2019-02" db="EMBL/GenBank/DDBJ databases">
        <title>Marinobacter halodurans sp. nov., a marine bacterium isolated from sea tidal flat.</title>
        <authorList>
            <person name="Yoo Y."/>
            <person name="Lee D.W."/>
            <person name="Kim B.S."/>
            <person name="Kim J.-J."/>
        </authorList>
    </citation>
    <scope>NUCLEOTIDE SEQUENCE [LARGE SCALE GENOMIC DNA]</scope>
    <source>
        <strain evidence="5 6">YJ-S3-2</strain>
    </source>
</reference>
<dbReference type="InterPro" id="IPR032259">
    <property type="entry name" value="HIBYL-CoA-H"/>
</dbReference>
<keyword evidence="3" id="KW-0378">Hydrolase</keyword>
<protein>
    <recommendedName>
        <fullName evidence="2">3-hydroxyisobutyryl-CoA hydrolase</fullName>
        <ecNumber evidence="2">3.1.2.4</ecNumber>
    </recommendedName>
</protein>
<evidence type="ECO:0000313" key="6">
    <source>
        <dbReference type="Proteomes" id="UP000313645"/>
    </source>
</evidence>
<dbReference type="InterPro" id="IPR029045">
    <property type="entry name" value="ClpP/crotonase-like_dom_sf"/>
</dbReference>
<feature type="domain" description="Enoyl-CoA hydratase/isomerase" evidence="4">
    <location>
        <begin position="15"/>
        <end position="354"/>
    </location>
</feature>
<dbReference type="Pfam" id="PF16113">
    <property type="entry name" value="ECH_2"/>
    <property type="match status" value="1"/>
</dbReference>
<organism evidence="5 6">
    <name type="scientific">Marinobacter halodurans</name>
    <dbReference type="NCBI Taxonomy" id="2528979"/>
    <lineage>
        <taxon>Bacteria</taxon>
        <taxon>Pseudomonadati</taxon>
        <taxon>Pseudomonadota</taxon>
        <taxon>Gammaproteobacteria</taxon>
        <taxon>Pseudomonadales</taxon>
        <taxon>Marinobacteraceae</taxon>
        <taxon>Marinobacter</taxon>
    </lineage>
</organism>
<evidence type="ECO:0000256" key="1">
    <source>
        <dbReference type="ARBA" id="ARBA00001709"/>
    </source>
</evidence>